<reference evidence="1 2" key="1">
    <citation type="journal article" date="2020" name="Mol. Biol. Evol.">
        <title>Distinct Expression and Methylation Patterns for Genes with Different Fates following a Single Whole-Genome Duplication in Flowering Plants.</title>
        <authorList>
            <person name="Shi T."/>
            <person name="Rahmani R.S."/>
            <person name="Gugger P.F."/>
            <person name="Wang M."/>
            <person name="Li H."/>
            <person name="Zhang Y."/>
            <person name="Li Z."/>
            <person name="Wang Q."/>
            <person name="Van de Peer Y."/>
            <person name="Marchal K."/>
            <person name="Chen J."/>
        </authorList>
    </citation>
    <scope>NUCLEOTIDE SEQUENCE [LARGE SCALE GENOMIC DNA]</scope>
    <source>
        <tissue evidence="1">Leaf</tissue>
    </source>
</reference>
<keyword evidence="2" id="KW-1185">Reference proteome</keyword>
<dbReference type="Proteomes" id="UP000607653">
    <property type="component" value="Unassembled WGS sequence"/>
</dbReference>
<comment type="caution">
    <text evidence="1">The sequence shown here is derived from an EMBL/GenBank/DDBJ whole genome shotgun (WGS) entry which is preliminary data.</text>
</comment>
<evidence type="ECO:0000313" key="1">
    <source>
        <dbReference type="EMBL" id="DAD44778.1"/>
    </source>
</evidence>
<proteinExistence type="predicted"/>
<dbReference type="EMBL" id="DUZY01000007">
    <property type="protein sequence ID" value="DAD44778.1"/>
    <property type="molecule type" value="Genomic_DNA"/>
</dbReference>
<accession>A0A822ZSF1</accession>
<protein>
    <submittedName>
        <fullName evidence="1">Uncharacterized protein</fullName>
    </submittedName>
</protein>
<organism evidence="1 2">
    <name type="scientific">Nelumbo nucifera</name>
    <name type="common">Sacred lotus</name>
    <dbReference type="NCBI Taxonomy" id="4432"/>
    <lineage>
        <taxon>Eukaryota</taxon>
        <taxon>Viridiplantae</taxon>
        <taxon>Streptophyta</taxon>
        <taxon>Embryophyta</taxon>
        <taxon>Tracheophyta</taxon>
        <taxon>Spermatophyta</taxon>
        <taxon>Magnoliopsida</taxon>
        <taxon>Proteales</taxon>
        <taxon>Nelumbonaceae</taxon>
        <taxon>Nelumbo</taxon>
    </lineage>
</organism>
<evidence type="ECO:0000313" key="2">
    <source>
        <dbReference type="Proteomes" id="UP000607653"/>
    </source>
</evidence>
<name>A0A822ZSF1_NELNU</name>
<sequence length="64" mass="7032">MLSELDDELVLTCESKLEEEEANQRAAAEKRRLTWERLENVASIQPMTGNTAVLVTPATAAIAC</sequence>
<dbReference type="AlphaFoldDB" id="A0A822ZSF1"/>
<gene>
    <name evidence="1" type="ORF">HUJ06_003008</name>
</gene>